<feature type="transmembrane region" description="Helical" evidence="1">
    <location>
        <begin position="9"/>
        <end position="26"/>
    </location>
</feature>
<feature type="transmembrane region" description="Helical" evidence="1">
    <location>
        <begin position="95"/>
        <end position="116"/>
    </location>
</feature>
<proteinExistence type="predicted"/>
<gene>
    <name evidence="2" type="ORF">ALGA_3723</name>
</gene>
<evidence type="ECO:0000256" key="1">
    <source>
        <dbReference type="SAM" id="Phobius"/>
    </source>
</evidence>
<protein>
    <submittedName>
        <fullName evidence="2">Uncharacterized protein</fullName>
    </submittedName>
</protein>
<feature type="transmembrane region" description="Helical" evidence="1">
    <location>
        <begin position="136"/>
        <end position="154"/>
    </location>
</feature>
<reference evidence="3" key="2">
    <citation type="journal article" date="2020" name="Antonie Van Leeuwenhoek">
        <title>Labilibaculum antarcticum sp. nov., a novel facultative anaerobic, psychrotorelant bacterium isolated from marine sediment of Antarctica.</title>
        <authorList>
            <person name="Watanabe M."/>
            <person name="Kojima H."/>
            <person name="Fukui M."/>
        </authorList>
    </citation>
    <scope>NUCLEOTIDE SEQUENCE [LARGE SCALE GENOMIC DNA]</scope>
    <source>
        <strain evidence="3">SPP2</strain>
    </source>
</reference>
<dbReference type="AlphaFoldDB" id="A0A1Y1CNS7"/>
<dbReference type="OrthoDB" id="9848446at2"/>
<organism evidence="2 3">
    <name type="scientific">Labilibaculum antarcticum</name>
    <dbReference type="NCBI Taxonomy" id="1717717"/>
    <lineage>
        <taxon>Bacteria</taxon>
        <taxon>Pseudomonadati</taxon>
        <taxon>Bacteroidota</taxon>
        <taxon>Bacteroidia</taxon>
        <taxon>Marinilabiliales</taxon>
        <taxon>Marinifilaceae</taxon>
        <taxon>Labilibaculum</taxon>
    </lineage>
</organism>
<keyword evidence="1" id="KW-0812">Transmembrane</keyword>
<dbReference type="Proteomes" id="UP000218267">
    <property type="component" value="Chromosome"/>
</dbReference>
<reference evidence="2 3" key="1">
    <citation type="journal article" date="2018" name="Mar. Genomics">
        <title>Complete genome sequence of Marinifilaceae bacterium strain SPP2, isolated from the Antarctic marine sediment.</title>
        <authorList>
            <person name="Watanabe M."/>
            <person name="Kojima H."/>
            <person name="Fukui M."/>
        </authorList>
    </citation>
    <scope>NUCLEOTIDE SEQUENCE [LARGE SCALE GENOMIC DNA]</scope>
    <source>
        <strain evidence="2 3">SPP2</strain>
    </source>
</reference>
<evidence type="ECO:0000313" key="3">
    <source>
        <dbReference type="Proteomes" id="UP000218267"/>
    </source>
</evidence>
<dbReference type="EMBL" id="AP018042">
    <property type="protein sequence ID" value="BAX82015.1"/>
    <property type="molecule type" value="Genomic_DNA"/>
</dbReference>
<sequence>MKKSNIIDLALKLFGIYVVIAALLYLKDLHFIKSMFTQNIPDYMDFVGLGLFLAGGVITFIIGYLLIFKSSRVAKKICKEDFDINLAIDPNYSKILEISLVIFGLYILIFHFPYVISSISQIISHLTRDFPQEKASLIYSICSLFQYLFGYLLVTNSKAIAAWIIRINKKNFGEVEN</sequence>
<dbReference type="RefSeq" id="WP_096431955.1">
    <property type="nucleotide sequence ID" value="NZ_AP018042.1"/>
</dbReference>
<accession>A0A1Y1CNS7</accession>
<keyword evidence="1" id="KW-0472">Membrane</keyword>
<keyword evidence="1" id="KW-1133">Transmembrane helix</keyword>
<keyword evidence="3" id="KW-1185">Reference proteome</keyword>
<evidence type="ECO:0000313" key="2">
    <source>
        <dbReference type="EMBL" id="BAX82015.1"/>
    </source>
</evidence>
<name>A0A1Y1CNS7_9BACT</name>
<dbReference type="KEGG" id="mbas:ALGA_3723"/>
<feature type="transmembrane region" description="Helical" evidence="1">
    <location>
        <begin position="46"/>
        <end position="67"/>
    </location>
</feature>